<comment type="caution">
    <text evidence="5">The sequence shown here is derived from an EMBL/GenBank/DDBJ whole genome shotgun (WGS) entry which is preliminary data.</text>
</comment>
<evidence type="ECO:0000313" key="6">
    <source>
        <dbReference type="Proteomes" id="UP000562027"/>
    </source>
</evidence>
<feature type="domain" description="Sulphur oxidation protein SoxZ" evidence="3">
    <location>
        <begin position="175"/>
        <end position="263"/>
    </location>
</feature>
<evidence type="ECO:0000259" key="4">
    <source>
        <dbReference type="Pfam" id="PF13501"/>
    </source>
</evidence>
<reference evidence="5 6" key="1">
    <citation type="submission" date="2020-08" db="EMBL/GenBank/DDBJ databases">
        <title>Functional genomics of gut bacteria from endangered species of beetles.</title>
        <authorList>
            <person name="Carlos-Shanley C."/>
        </authorList>
    </citation>
    <scope>NUCLEOTIDE SEQUENCE [LARGE SCALE GENOMIC DNA]</scope>
    <source>
        <strain evidence="5 6">S00239</strain>
    </source>
</reference>
<accession>A0A840LDJ3</accession>
<dbReference type="Gene3D" id="2.60.40.10">
    <property type="entry name" value="Immunoglobulins"/>
    <property type="match status" value="1"/>
</dbReference>
<feature type="domain" description="Ig-like SoxY" evidence="4">
    <location>
        <begin position="42"/>
        <end position="150"/>
    </location>
</feature>
<dbReference type="AlphaFoldDB" id="A0A840LDJ3"/>
<dbReference type="RefSeq" id="WP_184304029.1">
    <property type="nucleotide sequence ID" value="NZ_JACHLP010000011.1"/>
</dbReference>
<evidence type="ECO:0000256" key="2">
    <source>
        <dbReference type="SAM" id="SignalP"/>
    </source>
</evidence>
<sequence>MNPQRRNTCLQLACLLACPRLSLAQAPPDPNQSPRWLQLRASLFADQEPQRSELVLLRVPARAVDAGAVPLDLQAPALAPGTASPLAKLYLVIDENPTPLAAVFEFGGPALPAVQTQVRIDGYTHVRGVAEYADGSRLMSLQFVKAVGGCSAPPLGGSEAGRLGEMSWQLAPPPQAGQPQQARWQIRHPNHNGMQMDPLTRLTPAAHFLRHVKLSWGEQLLFAADLDFAISEPPGFGLQLRPGPAQTLRAEADDSQGREFRASFPP</sequence>
<keyword evidence="6" id="KW-1185">Reference proteome</keyword>
<dbReference type="InterPro" id="IPR038162">
    <property type="entry name" value="SoxY_sf"/>
</dbReference>
<proteinExistence type="predicted"/>
<organism evidence="5 6">
    <name type="scientific">Roseateles oligotrophus</name>
    <dbReference type="NCBI Taxonomy" id="1769250"/>
    <lineage>
        <taxon>Bacteria</taxon>
        <taxon>Pseudomonadati</taxon>
        <taxon>Pseudomonadota</taxon>
        <taxon>Betaproteobacteria</taxon>
        <taxon>Burkholderiales</taxon>
        <taxon>Sphaerotilaceae</taxon>
        <taxon>Roseateles</taxon>
    </lineage>
</organism>
<dbReference type="Proteomes" id="UP000562027">
    <property type="component" value="Unassembled WGS sequence"/>
</dbReference>
<dbReference type="InterPro" id="IPR014756">
    <property type="entry name" value="Ig_E-set"/>
</dbReference>
<evidence type="ECO:0000313" key="5">
    <source>
        <dbReference type="EMBL" id="MBB4845771.1"/>
    </source>
</evidence>
<feature type="signal peptide" evidence="2">
    <location>
        <begin position="1"/>
        <end position="24"/>
    </location>
</feature>
<dbReference type="SUPFAM" id="SSF81296">
    <property type="entry name" value="E set domains"/>
    <property type="match status" value="1"/>
</dbReference>
<feature type="compositionally biased region" description="Basic and acidic residues" evidence="1">
    <location>
        <begin position="250"/>
        <end position="266"/>
    </location>
</feature>
<keyword evidence="2" id="KW-0732">Signal</keyword>
<feature type="chain" id="PRO_5032659851" evidence="2">
    <location>
        <begin position="25"/>
        <end position="266"/>
    </location>
</feature>
<dbReference type="Pfam" id="PF08770">
    <property type="entry name" value="SoxZ"/>
    <property type="match status" value="1"/>
</dbReference>
<dbReference type="Gene3D" id="2.60.40.2470">
    <property type="entry name" value="SoxY domain"/>
    <property type="match status" value="1"/>
</dbReference>
<dbReference type="InterPro" id="IPR014880">
    <property type="entry name" value="SoxZ_dom"/>
</dbReference>
<evidence type="ECO:0000256" key="1">
    <source>
        <dbReference type="SAM" id="MobiDB-lite"/>
    </source>
</evidence>
<dbReference type="EMBL" id="JACHLP010000011">
    <property type="protein sequence ID" value="MBB4845771.1"/>
    <property type="molecule type" value="Genomic_DNA"/>
</dbReference>
<gene>
    <name evidence="5" type="ORF">HNP55_004323</name>
</gene>
<evidence type="ECO:0000259" key="3">
    <source>
        <dbReference type="Pfam" id="PF08770"/>
    </source>
</evidence>
<name>A0A840LDJ3_9BURK</name>
<dbReference type="InterPro" id="IPR030831">
    <property type="entry name" value="Fuse-rel_SoxYZ"/>
</dbReference>
<dbReference type="InterPro" id="IPR032711">
    <property type="entry name" value="SoxY"/>
</dbReference>
<feature type="region of interest" description="Disordered" evidence="1">
    <location>
        <begin position="242"/>
        <end position="266"/>
    </location>
</feature>
<dbReference type="InterPro" id="IPR013783">
    <property type="entry name" value="Ig-like_fold"/>
</dbReference>
<dbReference type="NCBIfam" id="TIGR04557">
    <property type="entry name" value="fuse_rel_SoxYZ"/>
    <property type="match status" value="1"/>
</dbReference>
<protein>
    <submittedName>
        <fullName evidence="5">Sulfur-oxidizing protein SoxY</fullName>
    </submittedName>
</protein>
<dbReference type="Pfam" id="PF13501">
    <property type="entry name" value="SoxY"/>
    <property type="match status" value="1"/>
</dbReference>